<dbReference type="PROSITE" id="PS50851">
    <property type="entry name" value="CHEW"/>
    <property type="match status" value="1"/>
</dbReference>
<keyword evidence="8" id="KW-0418">Kinase</keyword>
<dbReference type="InterPro" id="IPR036641">
    <property type="entry name" value="HPT_dom_sf"/>
</dbReference>
<evidence type="ECO:0000256" key="12">
    <source>
        <dbReference type="PROSITE-ProRule" id="PRU00110"/>
    </source>
</evidence>
<keyword evidence="4" id="KW-0145">Chemotaxis</keyword>
<comment type="catalytic activity">
    <reaction evidence="1">
        <text>ATP + protein L-histidine = ADP + protein N-phospho-L-histidine.</text>
        <dbReference type="EC" id="2.7.13.3"/>
    </reaction>
</comment>
<evidence type="ECO:0000256" key="10">
    <source>
        <dbReference type="ARBA" id="ARBA00023012"/>
    </source>
</evidence>
<dbReference type="PRINTS" id="PR00344">
    <property type="entry name" value="BCTRLSENSOR"/>
</dbReference>
<dbReference type="InterPro" id="IPR037006">
    <property type="entry name" value="CheA-like_homodim_sf"/>
</dbReference>
<proteinExistence type="predicted"/>
<dbReference type="InterPro" id="IPR036890">
    <property type="entry name" value="HATPase_C_sf"/>
</dbReference>
<name>A0A9X2L7J5_9PROT</name>
<reference evidence="17" key="1">
    <citation type="submission" date="2022-07" db="EMBL/GenBank/DDBJ databases">
        <title>Parvularcula maris sp. nov., an algicidal bacterium isolated from seawater.</title>
        <authorList>
            <person name="Li F."/>
        </authorList>
    </citation>
    <scope>NUCLEOTIDE SEQUENCE</scope>
    <source>
        <strain evidence="17">BGMRC 0090</strain>
    </source>
</reference>
<evidence type="ECO:0000256" key="5">
    <source>
        <dbReference type="ARBA" id="ARBA00022553"/>
    </source>
</evidence>
<evidence type="ECO:0000256" key="9">
    <source>
        <dbReference type="ARBA" id="ARBA00022840"/>
    </source>
</evidence>
<keyword evidence="5 12" id="KW-0597">Phosphoprotein</keyword>
<dbReference type="SUPFAM" id="SSF47226">
    <property type="entry name" value="Histidine-containing phosphotransfer domain, HPT domain"/>
    <property type="match status" value="1"/>
</dbReference>
<dbReference type="SMART" id="SM00260">
    <property type="entry name" value="CheW"/>
    <property type="match status" value="1"/>
</dbReference>
<dbReference type="SMART" id="SM01231">
    <property type="entry name" value="H-kinase_dim"/>
    <property type="match status" value="1"/>
</dbReference>
<dbReference type="Pfam" id="PF01627">
    <property type="entry name" value="Hpt"/>
    <property type="match status" value="1"/>
</dbReference>
<dbReference type="InterPro" id="IPR036097">
    <property type="entry name" value="HisK_dim/P_sf"/>
</dbReference>
<dbReference type="InterPro" id="IPR002545">
    <property type="entry name" value="CheW-lke_dom"/>
</dbReference>
<dbReference type="PANTHER" id="PTHR43395:SF10">
    <property type="entry name" value="CHEMOTAXIS PROTEIN CHEA"/>
    <property type="match status" value="1"/>
</dbReference>
<dbReference type="InterPro" id="IPR005467">
    <property type="entry name" value="His_kinase_dom"/>
</dbReference>
<evidence type="ECO:0000256" key="6">
    <source>
        <dbReference type="ARBA" id="ARBA00022679"/>
    </source>
</evidence>
<evidence type="ECO:0000256" key="8">
    <source>
        <dbReference type="ARBA" id="ARBA00022777"/>
    </source>
</evidence>
<keyword evidence="9" id="KW-0067">ATP-binding</keyword>
<dbReference type="PROSITE" id="PS50894">
    <property type="entry name" value="HPT"/>
    <property type="match status" value="1"/>
</dbReference>
<keyword evidence="18" id="KW-1185">Reference proteome</keyword>
<dbReference type="InterPro" id="IPR008207">
    <property type="entry name" value="Sig_transdc_His_kin_Hpt_dom"/>
</dbReference>
<dbReference type="PANTHER" id="PTHR43395">
    <property type="entry name" value="SENSOR HISTIDINE KINASE CHEA"/>
    <property type="match status" value="1"/>
</dbReference>
<feature type="compositionally biased region" description="Basic and acidic residues" evidence="13">
    <location>
        <begin position="345"/>
        <end position="354"/>
    </location>
</feature>
<feature type="domain" description="Histidine kinase" evidence="14">
    <location>
        <begin position="417"/>
        <end position="620"/>
    </location>
</feature>
<dbReference type="Pfam" id="PF02518">
    <property type="entry name" value="HATPase_c"/>
    <property type="match status" value="1"/>
</dbReference>
<dbReference type="SUPFAM" id="SSF50341">
    <property type="entry name" value="CheW-like"/>
    <property type="match status" value="1"/>
</dbReference>
<keyword evidence="10" id="KW-0902">Two-component regulatory system</keyword>
<dbReference type="InterPro" id="IPR004358">
    <property type="entry name" value="Sig_transdc_His_kin-like_C"/>
</dbReference>
<feature type="region of interest" description="Disordered" evidence="13">
    <location>
        <begin position="331"/>
        <end position="365"/>
    </location>
</feature>
<dbReference type="CDD" id="cd16916">
    <property type="entry name" value="HATPase_CheA-like"/>
    <property type="match status" value="1"/>
</dbReference>
<dbReference type="Gene3D" id="2.30.30.40">
    <property type="entry name" value="SH3 Domains"/>
    <property type="match status" value="1"/>
</dbReference>
<dbReference type="InterPro" id="IPR004105">
    <property type="entry name" value="CheA-like_dim"/>
</dbReference>
<sequence>MSDPMAELRETFFLECDELLEKLETDLLALEQGVEDEELVNSAFRAVHSIKGGAGAFGMSAITDSAHVFETALDHVRSGELKLDPDLCQLFLRGKDLLTVLIGAENGGLEADAAEIEAVAKAFEEVCPEEEAFDPSEIFKPVAVGGAAEIELPELELPALGGEPEETAADPLDILAQFEAAPDEEGEEEGEPQLLVRFKPKSSFFERGNDAAPFIREVTELSEEPVTVEADVSGVPGFAELDPEAAYLSWSLALDVTVRPGVVEEIFEFVDEDCEIEAKVGVVEAAEAPSAPEIEMAEVTIALPSEPDDEPGASEEAGGFIDFEAEAAAESEPEVVAAEAPEPELEVKPAEPEPAKPAAPAPARQAVQPKPVVRVELARVDRLINLVSELVISQSMLTSAVESHHLSTDNRDLLSGLDEFRALTRELQESVMAIRAEPVRSMFMRMGQIARSAAQVCGKKVRLVTEGEQTEVDKTVIERLAEPLTHMIRNAVDHGVEDTEKRTAAGKPPEGTIKLSAEHQSGRVVLTVKDDGGGVNREAVRKKAIEKGIIAEDAQLADAEIDQLLFAPGFSTAATISQVSGRGVGMDVVKREINALGGRISMVSAPGEGTTFTISLPLTLAVLDGMLINVAGQTSVLPLSSVAESLRPEAEDIQNIGGEQVIFVRGSFVPVLDVGAALGYREPLESFVGKVMLLVENDHGQEFAFAVDDIVDQRQVVIKGLQDNYGRIQGVAAATILGDGQIALILDVNDLTADAGMVAAPSPLAGAA</sequence>
<dbReference type="GO" id="GO:0005524">
    <property type="term" value="F:ATP binding"/>
    <property type="evidence" value="ECO:0007669"/>
    <property type="project" value="UniProtKB-KW"/>
</dbReference>
<dbReference type="Proteomes" id="UP001142610">
    <property type="component" value="Unassembled WGS sequence"/>
</dbReference>
<dbReference type="SMART" id="SM00387">
    <property type="entry name" value="HATPase_c"/>
    <property type="match status" value="1"/>
</dbReference>
<dbReference type="EC" id="2.7.13.3" evidence="2"/>
<dbReference type="AlphaFoldDB" id="A0A9X2L7J5"/>
<organism evidence="17 18">
    <name type="scientific">Parvularcula maris</name>
    <dbReference type="NCBI Taxonomy" id="2965077"/>
    <lineage>
        <taxon>Bacteria</taxon>
        <taxon>Pseudomonadati</taxon>
        <taxon>Pseudomonadota</taxon>
        <taxon>Alphaproteobacteria</taxon>
        <taxon>Parvularculales</taxon>
        <taxon>Parvularculaceae</taxon>
        <taxon>Parvularcula</taxon>
    </lineage>
</organism>
<dbReference type="CDD" id="cd00731">
    <property type="entry name" value="CheA_reg"/>
    <property type="match status" value="1"/>
</dbReference>
<feature type="domain" description="CheW-like" evidence="15">
    <location>
        <begin position="622"/>
        <end position="757"/>
    </location>
</feature>
<dbReference type="Gene3D" id="1.10.287.560">
    <property type="entry name" value="Histidine kinase CheA-like, homodimeric domain"/>
    <property type="match status" value="1"/>
</dbReference>
<evidence type="ECO:0000259" key="15">
    <source>
        <dbReference type="PROSITE" id="PS50851"/>
    </source>
</evidence>
<dbReference type="Pfam" id="PF02895">
    <property type="entry name" value="H-kinase_dim"/>
    <property type="match status" value="1"/>
</dbReference>
<evidence type="ECO:0000256" key="3">
    <source>
        <dbReference type="ARBA" id="ARBA00021495"/>
    </source>
</evidence>
<dbReference type="GO" id="GO:0000155">
    <property type="term" value="F:phosphorelay sensor kinase activity"/>
    <property type="evidence" value="ECO:0007669"/>
    <property type="project" value="InterPro"/>
</dbReference>
<keyword evidence="6" id="KW-0808">Transferase</keyword>
<dbReference type="GO" id="GO:0005737">
    <property type="term" value="C:cytoplasm"/>
    <property type="evidence" value="ECO:0007669"/>
    <property type="project" value="InterPro"/>
</dbReference>
<dbReference type="Gene3D" id="3.30.565.10">
    <property type="entry name" value="Histidine kinase-like ATPase, C-terminal domain"/>
    <property type="match status" value="1"/>
</dbReference>
<dbReference type="InterPro" id="IPR003594">
    <property type="entry name" value="HATPase_dom"/>
</dbReference>
<dbReference type="InterPro" id="IPR036061">
    <property type="entry name" value="CheW-like_dom_sf"/>
</dbReference>
<comment type="function">
    <text evidence="11">Involved in the transmission of sensory signals from the chemoreceptors to the flagellar motors. CheA is autophosphorylated; it can transfer its phosphate group to either CheB or CheY.</text>
</comment>
<evidence type="ECO:0000256" key="2">
    <source>
        <dbReference type="ARBA" id="ARBA00012438"/>
    </source>
</evidence>
<evidence type="ECO:0000256" key="4">
    <source>
        <dbReference type="ARBA" id="ARBA00022500"/>
    </source>
</evidence>
<comment type="caution">
    <text evidence="17">The sequence shown here is derived from an EMBL/GenBank/DDBJ whole genome shotgun (WGS) entry which is preliminary data.</text>
</comment>
<evidence type="ECO:0000256" key="13">
    <source>
        <dbReference type="SAM" id="MobiDB-lite"/>
    </source>
</evidence>
<dbReference type="EMBL" id="JANIBC010000002">
    <property type="protein sequence ID" value="MCQ8184566.1"/>
    <property type="molecule type" value="Genomic_DNA"/>
</dbReference>
<evidence type="ECO:0000256" key="11">
    <source>
        <dbReference type="ARBA" id="ARBA00035100"/>
    </source>
</evidence>
<dbReference type="CDD" id="cd00088">
    <property type="entry name" value="HPT"/>
    <property type="match status" value="1"/>
</dbReference>
<dbReference type="Pfam" id="PF01584">
    <property type="entry name" value="CheW"/>
    <property type="match status" value="1"/>
</dbReference>
<protein>
    <recommendedName>
        <fullName evidence="3">Chemotaxis protein CheA</fullName>
        <ecNumber evidence="2">2.7.13.3</ecNumber>
    </recommendedName>
</protein>
<evidence type="ECO:0000259" key="14">
    <source>
        <dbReference type="PROSITE" id="PS50109"/>
    </source>
</evidence>
<dbReference type="GO" id="GO:0006935">
    <property type="term" value="P:chemotaxis"/>
    <property type="evidence" value="ECO:0007669"/>
    <property type="project" value="UniProtKB-KW"/>
</dbReference>
<dbReference type="SMART" id="SM00073">
    <property type="entry name" value="HPT"/>
    <property type="match status" value="1"/>
</dbReference>
<keyword evidence="7" id="KW-0547">Nucleotide-binding</keyword>
<gene>
    <name evidence="17" type="ORF">NOG11_04115</name>
</gene>
<accession>A0A9X2L7J5</accession>
<evidence type="ECO:0000256" key="7">
    <source>
        <dbReference type="ARBA" id="ARBA00022741"/>
    </source>
</evidence>
<dbReference type="SUPFAM" id="SSF47384">
    <property type="entry name" value="Homodimeric domain of signal transducing histidine kinase"/>
    <property type="match status" value="1"/>
</dbReference>
<dbReference type="FunFam" id="3.30.565.10:FF:000016">
    <property type="entry name" value="Chemotaxis protein CheA, putative"/>
    <property type="match status" value="1"/>
</dbReference>
<dbReference type="PROSITE" id="PS50109">
    <property type="entry name" value="HIS_KIN"/>
    <property type="match status" value="1"/>
</dbReference>
<dbReference type="SUPFAM" id="SSF55874">
    <property type="entry name" value="ATPase domain of HSP90 chaperone/DNA topoisomerase II/histidine kinase"/>
    <property type="match status" value="1"/>
</dbReference>
<evidence type="ECO:0000256" key="1">
    <source>
        <dbReference type="ARBA" id="ARBA00000085"/>
    </source>
</evidence>
<dbReference type="InterPro" id="IPR051315">
    <property type="entry name" value="Bact_Chemotaxis_CheA"/>
</dbReference>
<feature type="domain" description="HPt" evidence="16">
    <location>
        <begin position="1"/>
        <end position="105"/>
    </location>
</feature>
<evidence type="ECO:0000313" key="18">
    <source>
        <dbReference type="Proteomes" id="UP001142610"/>
    </source>
</evidence>
<dbReference type="RefSeq" id="WP_256618414.1">
    <property type="nucleotide sequence ID" value="NZ_JANIBC010000002.1"/>
</dbReference>
<evidence type="ECO:0000259" key="16">
    <source>
        <dbReference type="PROSITE" id="PS50894"/>
    </source>
</evidence>
<evidence type="ECO:0000313" key="17">
    <source>
        <dbReference type="EMBL" id="MCQ8184566.1"/>
    </source>
</evidence>
<feature type="modified residue" description="Phosphohistidine" evidence="12">
    <location>
        <position position="48"/>
    </location>
</feature>
<dbReference type="Gene3D" id="1.20.120.160">
    <property type="entry name" value="HPT domain"/>
    <property type="match status" value="1"/>
</dbReference>